<dbReference type="OrthoDB" id="2023123at2"/>
<dbReference type="InterPro" id="IPR004089">
    <property type="entry name" value="MCPsignal_dom"/>
</dbReference>
<accession>A0A401UR07</accession>
<dbReference type="InterPro" id="IPR047347">
    <property type="entry name" value="YvaQ-like_sensor"/>
</dbReference>
<dbReference type="Proteomes" id="UP000287872">
    <property type="component" value="Unassembled WGS sequence"/>
</dbReference>
<dbReference type="GO" id="GO:0004888">
    <property type="term" value="F:transmembrane signaling receptor activity"/>
    <property type="evidence" value="ECO:0007669"/>
    <property type="project" value="InterPro"/>
</dbReference>
<dbReference type="SMART" id="SM00283">
    <property type="entry name" value="MA"/>
    <property type="match status" value="1"/>
</dbReference>
<dbReference type="Gene3D" id="1.10.287.950">
    <property type="entry name" value="Methyl-accepting chemotaxis protein"/>
    <property type="match status" value="1"/>
</dbReference>
<keyword evidence="5" id="KW-0812">Transmembrane</keyword>
<keyword evidence="5" id="KW-1133">Transmembrane helix</keyword>
<feature type="domain" description="Methyl-accepting transducer" evidence="6">
    <location>
        <begin position="283"/>
        <end position="520"/>
    </location>
</feature>
<evidence type="ECO:0000256" key="3">
    <source>
        <dbReference type="PROSITE-ProRule" id="PRU00284"/>
    </source>
</evidence>
<proteinExistence type="inferred from homology"/>
<dbReference type="InterPro" id="IPR024478">
    <property type="entry name" value="HlyB_4HB_MCP"/>
</dbReference>
<dbReference type="CDD" id="cd06225">
    <property type="entry name" value="HAMP"/>
    <property type="match status" value="1"/>
</dbReference>
<dbReference type="Pfam" id="PF00015">
    <property type="entry name" value="MCPsignal"/>
    <property type="match status" value="1"/>
</dbReference>
<name>A0A401UR07_9CLOT</name>
<dbReference type="InterPro" id="IPR004090">
    <property type="entry name" value="Chemotax_Me-accpt_rcpt"/>
</dbReference>
<dbReference type="Pfam" id="PF12729">
    <property type="entry name" value="4HB_MCP_1"/>
    <property type="match status" value="1"/>
</dbReference>
<dbReference type="GO" id="GO:0016020">
    <property type="term" value="C:membrane"/>
    <property type="evidence" value="ECO:0007669"/>
    <property type="project" value="InterPro"/>
</dbReference>
<reference evidence="8 9" key="1">
    <citation type="submission" date="2018-11" db="EMBL/GenBank/DDBJ databases">
        <title>Genome sequencing and assembly of Clostridium tagluense strain A121.</title>
        <authorList>
            <person name="Murakami T."/>
            <person name="Segawa T."/>
            <person name="Shcherbakova V.A."/>
            <person name="Mori H."/>
            <person name="Yoshimura Y."/>
        </authorList>
    </citation>
    <scope>NUCLEOTIDE SEQUENCE [LARGE SCALE GENOMIC DNA]</scope>
    <source>
        <strain evidence="8 9">A121</strain>
    </source>
</reference>
<keyword evidence="4" id="KW-0175">Coiled coil</keyword>
<dbReference type="CDD" id="cd19411">
    <property type="entry name" value="MCP2201-like_sensor"/>
    <property type="match status" value="1"/>
</dbReference>
<evidence type="ECO:0000259" key="7">
    <source>
        <dbReference type="PROSITE" id="PS50885"/>
    </source>
</evidence>
<feature type="domain" description="HAMP" evidence="7">
    <location>
        <begin position="210"/>
        <end position="264"/>
    </location>
</feature>
<evidence type="ECO:0000256" key="5">
    <source>
        <dbReference type="SAM" id="Phobius"/>
    </source>
</evidence>
<evidence type="ECO:0000256" key="1">
    <source>
        <dbReference type="ARBA" id="ARBA00023224"/>
    </source>
</evidence>
<dbReference type="Pfam" id="PF00672">
    <property type="entry name" value="HAMP"/>
    <property type="match status" value="1"/>
</dbReference>
<evidence type="ECO:0000313" key="8">
    <source>
        <dbReference type="EMBL" id="GCD11950.1"/>
    </source>
</evidence>
<keyword evidence="5" id="KW-0472">Membrane</keyword>
<feature type="transmembrane region" description="Helical" evidence="5">
    <location>
        <begin position="190"/>
        <end position="213"/>
    </location>
</feature>
<keyword evidence="9" id="KW-1185">Reference proteome</keyword>
<dbReference type="EMBL" id="BHYK01000024">
    <property type="protein sequence ID" value="GCD11950.1"/>
    <property type="molecule type" value="Genomic_DNA"/>
</dbReference>
<comment type="similarity">
    <text evidence="2">Belongs to the methyl-accepting chemotaxis (MCP) protein family.</text>
</comment>
<sequence length="570" mass="62366">MKKLTIKHKLISAFTFLLMVVLGTGIYSMQTLKDVNDMSTLIATSSIPGIQYSSAANTLTSNYRILEFEHIIATSNEEMKEIEKSMDEKNNQINKNLIEYEKTIVTNDDREMYNTVKNEWPKYLEIHKKVIALSTQLKTQEAVKIMHIEGEQAFDTASNSLIKLVDYNNKDAKDVSAKCDIAYANSRNTLIVINLISILLAAVGATLIIRSIINPINILKNEMETLASKGGDLTQEIKISSKDELGILATAINKFLANLRTIMIEVNETTAYTVETVDMISKNMVDLNVQIEDVFATTEELAAGMEETAASTEEISATVNEVNLVVGSLSNKARDGEVSSKEINGRAVALKNSALTSQQETHKMYLNTKTKLEKAIEESKIVAEINVLSDIILQISAQTNLLALNAAIEAARAGEAGKGFSVVADEIRQLAEQSNNTVVKIQKVTGTVTSTVSNLSNGSIEILNFMDTKVLKDYESLVDTGDKYSTDANFVNSLVHDFNSSTLELSESIDVIVSTIDGITGAATEGAQGTVNITDKLTDVVKKSNEVIAETKFAKENSDKLLSILSKFKV</sequence>
<evidence type="ECO:0000256" key="2">
    <source>
        <dbReference type="ARBA" id="ARBA00029447"/>
    </source>
</evidence>
<dbReference type="PROSITE" id="PS50885">
    <property type="entry name" value="HAMP"/>
    <property type="match status" value="1"/>
</dbReference>
<dbReference type="PANTHER" id="PTHR32089:SF112">
    <property type="entry name" value="LYSOZYME-LIKE PROTEIN-RELATED"/>
    <property type="match status" value="1"/>
</dbReference>
<dbReference type="PRINTS" id="PR00260">
    <property type="entry name" value="CHEMTRNSDUCR"/>
</dbReference>
<evidence type="ECO:0000256" key="4">
    <source>
        <dbReference type="SAM" id="Coils"/>
    </source>
</evidence>
<gene>
    <name evidence="8" type="ORF">Ctaglu_35730</name>
</gene>
<feature type="coiled-coil region" evidence="4">
    <location>
        <begin position="72"/>
        <end position="99"/>
    </location>
</feature>
<dbReference type="GO" id="GO:0006935">
    <property type="term" value="P:chemotaxis"/>
    <property type="evidence" value="ECO:0007669"/>
    <property type="project" value="InterPro"/>
</dbReference>
<dbReference type="SMART" id="SM00304">
    <property type="entry name" value="HAMP"/>
    <property type="match status" value="1"/>
</dbReference>
<dbReference type="AlphaFoldDB" id="A0A401UR07"/>
<evidence type="ECO:0000259" key="6">
    <source>
        <dbReference type="PROSITE" id="PS50111"/>
    </source>
</evidence>
<organism evidence="8 9">
    <name type="scientific">Clostridium tagluense</name>
    <dbReference type="NCBI Taxonomy" id="360422"/>
    <lineage>
        <taxon>Bacteria</taxon>
        <taxon>Bacillati</taxon>
        <taxon>Bacillota</taxon>
        <taxon>Clostridia</taxon>
        <taxon>Eubacteriales</taxon>
        <taxon>Clostridiaceae</taxon>
        <taxon>Clostridium</taxon>
    </lineage>
</organism>
<dbReference type="PANTHER" id="PTHR32089">
    <property type="entry name" value="METHYL-ACCEPTING CHEMOTAXIS PROTEIN MCPB"/>
    <property type="match status" value="1"/>
</dbReference>
<dbReference type="GO" id="GO:0007165">
    <property type="term" value="P:signal transduction"/>
    <property type="evidence" value="ECO:0007669"/>
    <property type="project" value="UniProtKB-KW"/>
</dbReference>
<keyword evidence="1 3" id="KW-0807">Transducer</keyword>
<dbReference type="RefSeq" id="WP_125004210.1">
    <property type="nucleotide sequence ID" value="NZ_BHYK01000024.1"/>
</dbReference>
<dbReference type="InterPro" id="IPR003660">
    <property type="entry name" value="HAMP_dom"/>
</dbReference>
<dbReference type="PROSITE" id="PS50111">
    <property type="entry name" value="CHEMOTAXIS_TRANSDUC_2"/>
    <property type="match status" value="1"/>
</dbReference>
<comment type="caution">
    <text evidence="8">The sequence shown here is derived from an EMBL/GenBank/DDBJ whole genome shotgun (WGS) entry which is preliminary data.</text>
</comment>
<evidence type="ECO:0000313" key="9">
    <source>
        <dbReference type="Proteomes" id="UP000287872"/>
    </source>
</evidence>
<dbReference type="SUPFAM" id="SSF58104">
    <property type="entry name" value="Methyl-accepting chemotaxis protein (MCP) signaling domain"/>
    <property type="match status" value="1"/>
</dbReference>
<protein>
    <submittedName>
        <fullName evidence="8">Methyl-accepting chemotaxis protein</fullName>
    </submittedName>
</protein>